<dbReference type="AlphaFoldDB" id="A0A9P6UDR7"/>
<dbReference type="OrthoDB" id="10355183at2759"/>
<keyword evidence="1" id="KW-0732">Signal</keyword>
<evidence type="ECO:0000256" key="1">
    <source>
        <dbReference type="SAM" id="SignalP"/>
    </source>
</evidence>
<dbReference type="Proteomes" id="UP000823405">
    <property type="component" value="Unassembled WGS sequence"/>
</dbReference>
<name>A0A9P6UDR7_9FUNG</name>
<evidence type="ECO:0000313" key="2">
    <source>
        <dbReference type="EMBL" id="KAG0276800.1"/>
    </source>
</evidence>
<proteinExistence type="predicted"/>
<dbReference type="EMBL" id="JAAAIN010005007">
    <property type="protein sequence ID" value="KAG0276800.1"/>
    <property type="molecule type" value="Genomic_DNA"/>
</dbReference>
<evidence type="ECO:0008006" key="4">
    <source>
        <dbReference type="Google" id="ProtNLM"/>
    </source>
</evidence>
<protein>
    <recommendedName>
        <fullName evidence="4">Secreted protein</fullName>
    </recommendedName>
</protein>
<reference evidence="2" key="1">
    <citation type="journal article" date="2020" name="Fungal Divers.">
        <title>Resolving the Mortierellaceae phylogeny through synthesis of multi-gene phylogenetics and phylogenomics.</title>
        <authorList>
            <person name="Vandepol N."/>
            <person name="Liber J."/>
            <person name="Desiro A."/>
            <person name="Na H."/>
            <person name="Kennedy M."/>
            <person name="Barry K."/>
            <person name="Grigoriev I.V."/>
            <person name="Miller A.N."/>
            <person name="O'Donnell K."/>
            <person name="Stajich J.E."/>
            <person name="Bonito G."/>
        </authorList>
    </citation>
    <scope>NUCLEOTIDE SEQUENCE</scope>
    <source>
        <strain evidence="2">NVP60</strain>
    </source>
</reference>
<gene>
    <name evidence="2" type="ORF">BGZ97_010029</name>
</gene>
<organism evidence="2 3">
    <name type="scientific">Linnemannia gamsii</name>
    <dbReference type="NCBI Taxonomy" id="64522"/>
    <lineage>
        <taxon>Eukaryota</taxon>
        <taxon>Fungi</taxon>
        <taxon>Fungi incertae sedis</taxon>
        <taxon>Mucoromycota</taxon>
        <taxon>Mortierellomycotina</taxon>
        <taxon>Mortierellomycetes</taxon>
        <taxon>Mortierellales</taxon>
        <taxon>Mortierellaceae</taxon>
        <taxon>Linnemannia</taxon>
    </lineage>
</organism>
<comment type="caution">
    <text evidence="2">The sequence shown here is derived from an EMBL/GenBank/DDBJ whole genome shotgun (WGS) entry which is preliminary data.</text>
</comment>
<feature type="chain" id="PRO_5040393795" description="Secreted protein" evidence="1">
    <location>
        <begin position="22"/>
        <end position="57"/>
    </location>
</feature>
<feature type="signal peptide" evidence="1">
    <location>
        <begin position="1"/>
        <end position="21"/>
    </location>
</feature>
<feature type="non-terminal residue" evidence="2">
    <location>
        <position position="57"/>
    </location>
</feature>
<sequence length="57" mass="6487">MHIRATISLLLLGLSNLLTEALIVEFAPCPFREDHMGVIVSHLYHCSVRKFRMAGYD</sequence>
<evidence type="ECO:0000313" key="3">
    <source>
        <dbReference type="Proteomes" id="UP000823405"/>
    </source>
</evidence>
<accession>A0A9P6UDR7</accession>
<keyword evidence="3" id="KW-1185">Reference proteome</keyword>